<sequence>MGKRVALYPGSFNPMHVGHVAIARWLVECGSFDEVRLMPSPHNPLKPSSSSPSSDWHERLEAIRQACMRNNLDIAIEDIEFRLPEPHYTYRTLEALHEREPDTAFVLVIGADNLAIIDKWYRGREILAGHEIWV</sequence>
<dbReference type="PANTHER" id="PTHR39321:SF3">
    <property type="entry name" value="PHOSPHOPANTETHEINE ADENYLYLTRANSFERASE"/>
    <property type="match status" value="1"/>
</dbReference>
<dbReference type="PANTHER" id="PTHR39321">
    <property type="entry name" value="NICOTINATE-NUCLEOTIDE ADENYLYLTRANSFERASE-RELATED"/>
    <property type="match status" value="1"/>
</dbReference>
<evidence type="ECO:0000256" key="1">
    <source>
        <dbReference type="ARBA" id="ARBA00002324"/>
    </source>
</evidence>
<feature type="non-terminal residue" evidence="16">
    <location>
        <position position="134"/>
    </location>
</feature>
<keyword evidence="10" id="KW-0520">NAD</keyword>
<evidence type="ECO:0000259" key="15">
    <source>
        <dbReference type="Pfam" id="PF01467"/>
    </source>
</evidence>
<gene>
    <name evidence="16" type="ORF">IAC87_07895</name>
</gene>
<dbReference type="InterPro" id="IPR004821">
    <property type="entry name" value="Cyt_trans-like"/>
</dbReference>
<dbReference type="EC" id="2.7.7.18" evidence="4"/>
<keyword evidence="8" id="KW-0547">Nucleotide-binding</keyword>
<evidence type="ECO:0000256" key="12">
    <source>
        <dbReference type="ARBA" id="ARBA00033140"/>
    </source>
</evidence>
<evidence type="ECO:0000256" key="4">
    <source>
        <dbReference type="ARBA" id="ARBA00012389"/>
    </source>
</evidence>
<evidence type="ECO:0000256" key="6">
    <source>
        <dbReference type="ARBA" id="ARBA00022679"/>
    </source>
</evidence>
<organism evidence="16 17">
    <name type="scientific">Candidatus Merdivivens faecigallinarum</name>
    <dbReference type="NCBI Taxonomy" id="2840871"/>
    <lineage>
        <taxon>Bacteria</taxon>
        <taxon>Pseudomonadati</taxon>
        <taxon>Bacteroidota</taxon>
        <taxon>Bacteroidia</taxon>
        <taxon>Bacteroidales</taxon>
        <taxon>Muribaculaceae</taxon>
        <taxon>Muribaculaceae incertae sedis</taxon>
        <taxon>Candidatus Merdivivens</taxon>
    </lineage>
</organism>
<dbReference type="EMBL" id="JADILY010000166">
    <property type="protein sequence ID" value="MBO8482446.1"/>
    <property type="molecule type" value="Genomic_DNA"/>
</dbReference>
<evidence type="ECO:0000256" key="8">
    <source>
        <dbReference type="ARBA" id="ARBA00022741"/>
    </source>
</evidence>
<dbReference type="GO" id="GO:0005524">
    <property type="term" value="F:ATP binding"/>
    <property type="evidence" value="ECO:0007669"/>
    <property type="project" value="UniProtKB-KW"/>
</dbReference>
<reference evidence="16" key="2">
    <citation type="journal article" date="2021" name="PeerJ">
        <title>Extensive microbial diversity within the chicken gut microbiome revealed by metagenomics and culture.</title>
        <authorList>
            <person name="Gilroy R."/>
            <person name="Ravi A."/>
            <person name="Getino M."/>
            <person name="Pursley I."/>
            <person name="Horton D.L."/>
            <person name="Alikhan N.F."/>
            <person name="Baker D."/>
            <person name="Gharbi K."/>
            <person name="Hall N."/>
            <person name="Watson M."/>
            <person name="Adriaenssens E.M."/>
            <person name="Foster-Nyarko E."/>
            <person name="Jarju S."/>
            <person name="Secka A."/>
            <person name="Antonio M."/>
            <person name="Oren A."/>
            <person name="Chaudhuri R.R."/>
            <person name="La Ragione R."/>
            <person name="Hildebrand F."/>
            <person name="Pallen M.J."/>
        </authorList>
    </citation>
    <scope>NUCLEOTIDE SEQUENCE</scope>
    <source>
        <strain evidence="16">B3-2255</strain>
    </source>
</reference>
<keyword evidence="6" id="KW-0808">Transferase</keyword>
<dbReference type="InterPro" id="IPR005248">
    <property type="entry name" value="NadD/NMNAT"/>
</dbReference>
<evidence type="ECO:0000256" key="2">
    <source>
        <dbReference type="ARBA" id="ARBA00005019"/>
    </source>
</evidence>
<evidence type="ECO:0000256" key="9">
    <source>
        <dbReference type="ARBA" id="ARBA00022840"/>
    </source>
</evidence>
<evidence type="ECO:0000256" key="10">
    <source>
        <dbReference type="ARBA" id="ARBA00023027"/>
    </source>
</evidence>
<evidence type="ECO:0000256" key="13">
    <source>
        <dbReference type="ARBA" id="ARBA00033353"/>
    </source>
</evidence>
<dbReference type="CDD" id="cd02165">
    <property type="entry name" value="NMNAT"/>
    <property type="match status" value="1"/>
</dbReference>
<evidence type="ECO:0000256" key="7">
    <source>
        <dbReference type="ARBA" id="ARBA00022695"/>
    </source>
</evidence>
<evidence type="ECO:0000256" key="11">
    <source>
        <dbReference type="ARBA" id="ARBA00031253"/>
    </source>
</evidence>
<dbReference type="Proteomes" id="UP000823772">
    <property type="component" value="Unassembled WGS sequence"/>
</dbReference>
<evidence type="ECO:0000313" key="16">
    <source>
        <dbReference type="EMBL" id="MBO8482446.1"/>
    </source>
</evidence>
<feature type="domain" description="Cytidyltransferase-like" evidence="15">
    <location>
        <begin position="7"/>
        <end position="133"/>
    </location>
</feature>
<comment type="pathway">
    <text evidence="2">Cofactor biosynthesis; NAD(+) biosynthesis; deamido-NAD(+) from nicotinate D-ribonucleotide: step 1/1.</text>
</comment>
<protein>
    <recommendedName>
        <fullName evidence="4">nicotinate-nucleotide adenylyltransferase</fullName>
        <ecNumber evidence="4">2.7.7.18</ecNumber>
    </recommendedName>
    <alternativeName>
        <fullName evidence="13">Deamido-NAD(+) diphosphorylase</fullName>
    </alternativeName>
    <alternativeName>
        <fullName evidence="12">Deamido-NAD(+) pyrophosphorylase</fullName>
    </alternativeName>
    <alternativeName>
        <fullName evidence="11">Nicotinate mononucleotide adenylyltransferase</fullName>
    </alternativeName>
</protein>
<evidence type="ECO:0000256" key="5">
    <source>
        <dbReference type="ARBA" id="ARBA00022642"/>
    </source>
</evidence>
<keyword evidence="9" id="KW-0067">ATP-binding</keyword>
<dbReference type="AlphaFoldDB" id="A0A9D9NQW7"/>
<proteinExistence type="inferred from homology"/>
<evidence type="ECO:0000256" key="3">
    <source>
        <dbReference type="ARBA" id="ARBA00009014"/>
    </source>
</evidence>
<dbReference type="GO" id="GO:0009435">
    <property type="term" value="P:NAD+ biosynthetic process"/>
    <property type="evidence" value="ECO:0007669"/>
    <property type="project" value="InterPro"/>
</dbReference>
<comment type="function">
    <text evidence="1">Catalyzes the reversible adenylation of nicotinate mononucleotide (NaMN) to nicotinic acid adenine dinucleotide (NaAD).</text>
</comment>
<dbReference type="GO" id="GO:0004515">
    <property type="term" value="F:nicotinate-nucleotide adenylyltransferase activity"/>
    <property type="evidence" value="ECO:0007669"/>
    <property type="project" value="UniProtKB-EC"/>
</dbReference>
<reference evidence="16" key="1">
    <citation type="submission" date="2020-10" db="EMBL/GenBank/DDBJ databases">
        <authorList>
            <person name="Gilroy R."/>
        </authorList>
    </citation>
    <scope>NUCLEOTIDE SEQUENCE</scope>
    <source>
        <strain evidence="16">B3-2255</strain>
    </source>
</reference>
<dbReference type="Pfam" id="PF01467">
    <property type="entry name" value="CTP_transf_like"/>
    <property type="match status" value="1"/>
</dbReference>
<dbReference type="Gene3D" id="3.40.50.620">
    <property type="entry name" value="HUPs"/>
    <property type="match status" value="1"/>
</dbReference>
<comment type="similarity">
    <text evidence="3">Belongs to the NadD family.</text>
</comment>
<dbReference type="InterPro" id="IPR014729">
    <property type="entry name" value="Rossmann-like_a/b/a_fold"/>
</dbReference>
<keyword evidence="5" id="KW-0662">Pyridine nucleotide biosynthesis</keyword>
<evidence type="ECO:0000313" key="17">
    <source>
        <dbReference type="Proteomes" id="UP000823772"/>
    </source>
</evidence>
<keyword evidence="7 16" id="KW-0548">Nucleotidyltransferase</keyword>
<comment type="catalytic activity">
    <reaction evidence="14">
        <text>nicotinate beta-D-ribonucleotide + ATP + H(+) = deamido-NAD(+) + diphosphate</text>
        <dbReference type="Rhea" id="RHEA:22860"/>
        <dbReference type="ChEBI" id="CHEBI:15378"/>
        <dbReference type="ChEBI" id="CHEBI:30616"/>
        <dbReference type="ChEBI" id="CHEBI:33019"/>
        <dbReference type="ChEBI" id="CHEBI:57502"/>
        <dbReference type="ChEBI" id="CHEBI:58437"/>
        <dbReference type="EC" id="2.7.7.18"/>
    </reaction>
</comment>
<name>A0A9D9NQW7_9BACT</name>
<dbReference type="SUPFAM" id="SSF52374">
    <property type="entry name" value="Nucleotidylyl transferase"/>
    <property type="match status" value="1"/>
</dbReference>
<accession>A0A9D9NQW7</accession>
<evidence type="ECO:0000256" key="14">
    <source>
        <dbReference type="ARBA" id="ARBA00048721"/>
    </source>
</evidence>
<comment type="caution">
    <text evidence="16">The sequence shown here is derived from an EMBL/GenBank/DDBJ whole genome shotgun (WGS) entry which is preliminary data.</text>
</comment>